<name>A0A1T5AT89_9SPHI</name>
<dbReference type="EMBL" id="FUZF01000001">
    <property type="protein sequence ID" value="SKB38232.1"/>
    <property type="molecule type" value="Genomic_DNA"/>
</dbReference>
<dbReference type="RefSeq" id="WP_079640510.1">
    <property type="nucleotide sequence ID" value="NZ_FUZF01000001.1"/>
</dbReference>
<dbReference type="AlphaFoldDB" id="A0A1T5AT89"/>
<dbReference type="InterPro" id="IPR011047">
    <property type="entry name" value="Quinoprotein_ADH-like_sf"/>
</dbReference>
<dbReference type="Proteomes" id="UP000190150">
    <property type="component" value="Unassembled WGS sequence"/>
</dbReference>
<keyword evidence="1" id="KW-0732">Signal</keyword>
<dbReference type="InterPro" id="IPR013211">
    <property type="entry name" value="LVIVD"/>
</dbReference>
<sequence length="583" mass="61881">MKKLHILLFLALGSLVSCDKNNTDLDDAPVVIQNDIAQLSTRLGYDNSGLLQLSNLMASARFKSTTGATVAAIENPDFSLALVAQIAPPDYEGNKLRATHVAVSDNYAYVSYNTEGDKYLGGVDVIDISDINTPRLVVNAKLPNIDISSLAIDGDNLLLAGAADEGVLDNISSPAVLIVLPLQNGLPTTAYRYTALPSYVATDVAFNNESQYVVSGNSGAIARLSKTSGKIENTSSIPDLLAVKTYKNQVFALSGSQGIKVMNNNLSLVKTIETVLNPTSSKRTIDFYNDFLLIAEGSQGLGIYNTNTGAVQNRIAIPVSAEDNDTDQEDIVTNAVTTNAARVFVANGGVGIAVYQFDKQNNFIYLGSSSFNSIDNSSSNFVISRDNYVFVATGKGGLKILKLIELKPALPTCNGTYPAYSGGTQWDLNINEAANYADTKTFNSNVNINRNFTWCGTFNVNGSYVNLNSGTFNMYGTMALKQNINVNAAMNLIGSGTIGGTFTVNGGATLSVKGTLYQGSSGSRTTSTINGKLIIDGEVVVYGNLTINGGGRVEFANANSKLIVYGNLTNWGTVARGSISQIK</sequence>
<dbReference type="OrthoDB" id="814028at2"/>
<evidence type="ECO:0000256" key="1">
    <source>
        <dbReference type="SAM" id="SignalP"/>
    </source>
</evidence>
<evidence type="ECO:0000313" key="3">
    <source>
        <dbReference type="Proteomes" id="UP000190150"/>
    </source>
</evidence>
<feature type="signal peptide" evidence="1">
    <location>
        <begin position="1"/>
        <end position="19"/>
    </location>
</feature>
<accession>A0A1T5AT89</accession>
<dbReference type="STRING" id="1513896.SAMN05660841_00150"/>
<evidence type="ECO:0000313" key="2">
    <source>
        <dbReference type="EMBL" id="SKB38232.1"/>
    </source>
</evidence>
<gene>
    <name evidence="2" type="ORF">SAMN05660841_00150</name>
</gene>
<dbReference type="PROSITE" id="PS51257">
    <property type="entry name" value="PROKAR_LIPOPROTEIN"/>
    <property type="match status" value="1"/>
</dbReference>
<feature type="chain" id="PRO_5012368873" evidence="1">
    <location>
        <begin position="20"/>
        <end position="583"/>
    </location>
</feature>
<protein>
    <submittedName>
        <fullName evidence="2">LVIVD repeat-containing protein</fullName>
    </submittedName>
</protein>
<reference evidence="3" key="1">
    <citation type="submission" date="2017-02" db="EMBL/GenBank/DDBJ databases">
        <authorList>
            <person name="Varghese N."/>
            <person name="Submissions S."/>
        </authorList>
    </citation>
    <scope>NUCLEOTIDE SEQUENCE [LARGE SCALE GENOMIC DNA]</scope>
    <source>
        <strain evidence="3">DSM 24091</strain>
    </source>
</reference>
<dbReference type="Pfam" id="PF08309">
    <property type="entry name" value="LVIVD"/>
    <property type="match status" value="1"/>
</dbReference>
<organism evidence="2 3">
    <name type="scientific">Sphingobacterium nematocida</name>
    <dbReference type="NCBI Taxonomy" id="1513896"/>
    <lineage>
        <taxon>Bacteria</taxon>
        <taxon>Pseudomonadati</taxon>
        <taxon>Bacteroidota</taxon>
        <taxon>Sphingobacteriia</taxon>
        <taxon>Sphingobacteriales</taxon>
        <taxon>Sphingobacteriaceae</taxon>
        <taxon>Sphingobacterium</taxon>
    </lineage>
</organism>
<keyword evidence="3" id="KW-1185">Reference proteome</keyword>
<proteinExistence type="predicted"/>
<dbReference type="SUPFAM" id="SSF50998">
    <property type="entry name" value="Quinoprotein alcohol dehydrogenase-like"/>
    <property type="match status" value="1"/>
</dbReference>